<sequence length="240" mass="28059">MQPERQPLDQAFLDGESSVDLPVDALPQQYEQHLKILLTEFISLTPLQRIDENRRKLLNVNKNQILSFGFLFISFTMVLGISQMPDSGLKSIALCGTFVDALAFLVNAILQNETRTTLLEEKEKIKTDDEYTHQDTLGNQIIYNIILTLQSAGKLPFHPLDEQNPTFSKKETKQLRKLIRNARKQKERKEQVEREAQKRHHQLEVAEHYQQARERLSEELVHTYPVDEEMIKQPKRKKRE</sequence>
<dbReference type="AlphaFoldDB" id="A0A317JN73"/>
<feature type="coiled-coil region" evidence="1">
    <location>
        <begin position="168"/>
        <end position="202"/>
    </location>
</feature>
<name>A0A317JN73_9BACT</name>
<comment type="caution">
    <text evidence="3">The sequence shown here is derived from an EMBL/GenBank/DDBJ whole genome shotgun (WGS) entry which is preliminary data.</text>
</comment>
<evidence type="ECO:0000313" key="4">
    <source>
        <dbReference type="Proteomes" id="UP000246104"/>
    </source>
</evidence>
<proteinExistence type="predicted"/>
<keyword evidence="1" id="KW-0175">Coiled coil</keyword>
<feature type="transmembrane region" description="Helical" evidence="2">
    <location>
        <begin position="91"/>
        <end position="110"/>
    </location>
</feature>
<reference evidence="3 4" key="1">
    <citation type="submission" date="2018-02" db="EMBL/GenBank/DDBJ databases">
        <title>Genomic Reconstructions from Amazon Rainforest and Pasture Soil Reveal Novel Insights into the Physiology of Candidate Phyla in Tropical Sites.</title>
        <authorList>
            <person name="Kroeger M.E."/>
            <person name="Delmont T."/>
            <person name="Eren A.M."/>
            <person name="Guo J."/>
            <person name="Meyer K.M."/>
            <person name="Khan K."/>
            <person name="Rodrigues J.L.M."/>
            <person name="Bohannan B.J.M."/>
            <person name="Tringe S."/>
            <person name="Borges C.D."/>
            <person name="Tiedje J."/>
            <person name="Tsai S.M."/>
            <person name="Nusslein K."/>
        </authorList>
    </citation>
    <scope>NUCLEOTIDE SEQUENCE [LARGE SCALE GENOMIC DNA]</scope>
    <source>
        <strain evidence="3">Amazon FNV 2010 28 9</strain>
    </source>
</reference>
<keyword evidence="2" id="KW-1133">Transmembrane helix</keyword>
<dbReference type="EMBL" id="PSRQ01000043">
    <property type="protein sequence ID" value="PWU23179.1"/>
    <property type="molecule type" value="Genomic_DNA"/>
</dbReference>
<keyword evidence="2" id="KW-0472">Membrane</keyword>
<gene>
    <name evidence="3" type="ORF">C5B42_03820</name>
</gene>
<organism evidence="3 4">
    <name type="scientific">Candidatus Cerribacteria bacterium 'Amazon FNV 2010 28 9'</name>
    <dbReference type="NCBI Taxonomy" id="2081795"/>
    <lineage>
        <taxon>Bacteria</taxon>
        <taxon>Candidatus Cerribacteria</taxon>
    </lineage>
</organism>
<feature type="transmembrane region" description="Helical" evidence="2">
    <location>
        <begin position="65"/>
        <end position="85"/>
    </location>
</feature>
<protein>
    <submittedName>
        <fullName evidence="3">Uncharacterized protein</fullName>
    </submittedName>
</protein>
<dbReference type="Proteomes" id="UP000246104">
    <property type="component" value="Unassembled WGS sequence"/>
</dbReference>
<accession>A0A317JN73</accession>
<keyword evidence="2" id="KW-0812">Transmembrane</keyword>
<evidence type="ECO:0000256" key="1">
    <source>
        <dbReference type="SAM" id="Coils"/>
    </source>
</evidence>
<evidence type="ECO:0000313" key="3">
    <source>
        <dbReference type="EMBL" id="PWU23179.1"/>
    </source>
</evidence>
<evidence type="ECO:0000256" key="2">
    <source>
        <dbReference type="SAM" id="Phobius"/>
    </source>
</evidence>